<protein>
    <submittedName>
        <fullName evidence="1">Uncharacterized protein</fullName>
    </submittedName>
</protein>
<name>A0ABR1AEM8_POLSC</name>
<reference evidence="1 2" key="1">
    <citation type="submission" date="2023-09" db="EMBL/GenBank/DDBJ databases">
        <title>Genomes of two closely related lineages of the louse Polyplax serrata with different host specificities.</title>
        <authorList>
            <person name="Martinu J."/>
            <person name="Tarabai H."/>
            <person name="Stefka J."/>
            <person name="Hypsa V."/>
        </authorList>
    </citation>
    <scope>NUCLEOTIDE SEQUENCE [LARGE SCALE GENOMIC DNA]</scope>
    <source>
        <strain evidence="1">98ZLc_SE</strain>
    </source>
</reference>
<evidence type="ECO:0000313" key="2">
    <source>
        <dbReference type="Proteomes" id="UP001359485"/>
    </source>
</evidence>
<organism evidence="1 2">
    <name type="scientific">Polyplax serrata</name>
    <name type="common">Common mouse louse</name>
    <dbReference type="NCBI Taxonomy" id="468196"/>
    <lineage>
        <taxon>Eukaryota</taxon>
        <taxon>Metazoa</taxon>
        <taxon>Ecdysozoa</taxon>
        <taxon>Arthropoda</taxon>
        <taxon>Hexapoda</taxon>
        <taxon>Insecta</taxon>
        <taxon>Pterygota</taxon>
        <taxon>Neoptera</taxon>
        <taxon>Paraneoptera</taxon>
        <taxon>Psocodea</taxon>
        <taxon>Troctomorpha</taxon>
        <taxon>Phthiraptera</taxon>
        <taxon>Anoplura</taxon>
        <taxon>Polyplacidae</taxon>
        <taxon>Polyplax</taxon>
    </lineage>
</organism>
<keyword evidence="2" id="KW-1185">Reference proteome</keyword>
<gene>
    <name evidence="1" type="ORF">RUM44_005371</name>
</gene>
<proteinExistence type="predicted"/>
<comment type="caution">
    <text evidence="1">The sequence shown here is derived from an EMBL/GenBank/DDBJ whole genome shotgun (WGS) entry which is preliminary data.</text>
</comment>
<dbReference type="Proteomes" id="UP001359485">
    <property type="component" value="Unassembled WGS sequence"/>
</dbReference>
<dbReference type="EMBL" id="JAWJWF010000053">
    <property type="protein sequence ID" value="KAK6617014.1"/>
    <property type="molecule type" value="Genomic_DNA"/>
</dbReference>
<sequence>MRGRRRRVFDEDHGAVSDDHRMRNFYVTSKKHAGILKLSQNPVKVCAFMEGQVEYWKVVGKPQREDANRQGVEGLIEDEDLQSPSWTVKGFKNVITNCFII</sequence>
<accession>A0ABR1AEM8</accession>
<evidence type="ECO:0000313" key="1">
    <source>
        <dbReference type="EMBL" id="KAK6617014.1"/>
    </source>
</evidence>